<dbReference type="SUPFAM" id="SSF82171">
    <property type="entry name" value="DPP6 N-terminal domain-like"/>
    <property type="match status" value="1"/>
</dbReference>
<dbReference type="Gene3D" id="2.130.10.10">
    <property type="entry name" value="YVTN repeat-like/Quinoprotein amine dehydrogenase"/>
    <property type="match status" value="1"/>
</dbReference>
<dbReference type="InterPro" id="IPR015943">
    <property type="entry name" value="WD40/YVTN_repeat-like_dom_sf"/>
</dbReference>
<organism evidence="1 2">
    <name type="scientific">Eimeria mitis</name>
    <dbReference type="NCBI Taxonomy" id="44415"/>
    <lineage>
        <taxon>Eukaryota</taxon>
        <taxon>Sar</taxon>
        <taxon>Alveolata</taxon>
        <taxon>Apicomplexa</taxon>
        <taxon>Conoidasida</taxon>
        <taxon>Coccidia</taxon>
        <taxon>Eucoccidiorida</taxon>
        <taxon>Eimeriorina</taxon>
        <taxon>Eimeriidae</taxon>
        <taxon>Eimeria</taxon>
    </lineage>
</organism>
<dbReference type="GO" id="GO:0005783">
    <property type="term" value="C:endoplasmic reticulum"/>
    <property type="evidence" value="ECO:0007669"/>
    <property type="project" value="TreeGrafter"/>
</dbReference>
<protein>
    <submittedName>
        <fullName evidence="1">Uncharacterized protein</fullName>
    </submittedName>
</protein>
<dbReference type="GeneID" id="25383342"/>
<name>U6KEA9_9EIME</name>
<dbReference type="Proteomes" id="UP000030744">
    <property type="component" value="Unassembled WGS sequence"/>
</dbReference>
<evidence type="ECO:0000313" key="2">
    <source>
        <dbReference type="Proteomes" id="UP000030744"/>
    </source>
</evidence>
<sequence>MDIPTSSGSVAFSISDDKRRAAVLNKNGKLSTWRLDVRHQAGEDTKMVAETALQLTEQGNTTLQYYYCLCSLHSKTLVTTAAQSRGKLSTWRLDVRHQAGEDTKMVAETALQLTEQGHTTLHFSRDGSVVIVASGNSIYLFSSEELKMIKAVENLTPQPIERLIVAPNNKFIIICTKGIRPAILRLPLSG</sequence>
<dbReference type="VEuPathDB" id="ToxoDB:EMH_0091230"/>
<accession>U6KEA9</accession>
<gene>
    <name evidence="1" type="ORF">EMH_0091230</name>
</gene>
<reference evidence="1" key="2">
    <citation type="submission" date="2013-10" db="EMBL/GenBank/DDBJ databases">
        <authorList>
            <person name="Aslett M."/>
        </authorList>
    </citation>
    <scope>NUCLEOTIDE SEQUENCE [LARGE SCALE GENOMIC DNA]</scope>
    <source>
        <strain evidence="1">Houghton</strain>
    </source>
</reference>
<dbReference type="EMBL" id="HG686810">
    <property type="protein sequence ID" value="CDJ34582.1"/>
    <property type="molecule type" value="Genomic_DNA"/>
</dbReference>
<dbReference type="OrthoDB" id="346371at2759"/>
<dbReference type="PANTHER" id="PTHR44321:SF1">
    <property type="entry name" value="TRANSDUCIN BETA-LIKE PROTEIN 2"/>
    <property type="match status" value="1"/>
</dbReference>
<dbReference type="RefSeq" id="XP_013357145.1">
    <property type="nucleotide sequence ID" value="XM_013501691.1"/>
</dbReference>
<dbReference type="GO" id="GO:0030968">
    <property type="term" value="P:endoplasmic reticulum unfolded protein response"/>
    <property type="evidence" value="ECO:0007669"/>
    <property type="project" value="TreeGrafter"/>
</dbReference>
<dbReference type="PANTHER" id="PTHR44321">
    <property type="entry name" value="TRANSDUCIN BETA-LIKE PROTEIN 2"/>
    <property type="match status" value="1"/>
</dbReference>
<dbReference type="AlphaFoldDB" id="U6KEA9"/>
<dbReference type="InterPro" id="IPR042410">
    <property type="entry name" value="WBSCR13"/>
</dbReference>
<keyword evidence="2" id="KW-1185">Reference proteome</keyword>
<reference evidence="1" key="1">
    <citation type="submission" date="2013-10" db="EMBL/GenBank/DDBJ databases">
        <title>Genomic analysis of the causative agents of coccidiosis in chickens.</title>
        <authorList>
            <person name="Reid A.J."/>
            <person name="Blake D."/>
            <person name="Billington K."/>
            <person name="Browne H."/>
            <person name="Dunn M."/>
            <person name="Hung S."/>
            <person name="Kawahara F."/>
            <person name="Miranda-Saavedra D."/>
            <person name="Mourier T."/>
            <person name="Nagra H."/>
            <person name="Otto T.D."/>
            <person name="Rawlings N."/>
            <person name="Sanchez A."/>
            <person name="Sanders M."/>
            <person name="Subramaniam C."/>
            <person name="Tay Y."/>
            <person name="Dear P."/>
            <person name="Doerig C."/>
            <person name="Gruber A."/>
            <person name="Parkinson J."/>
            <person name="Shirley M."/>
            <person name="Wan K.L."/>
            <person name="Berriman M."/>
            <person name="Tomley F."/>
            <person name="Pain A."/>
        </authorList>
    </citation>
    <scope>NUCLEOTIDE SEQUENCE [LARGE SCALE GENOMIC DNA]</scope>
    <source>
        <strain evidence="1">Houghton</strain>
    </source>
</reference>
<proteinExistence type="predicted"/>
<evidence type="ECO:0000313" key="1">
    <source>
        <dbReference type="EMBL" id="CDJ34582.1"/>
    </source>
</evidence>